<dbReference type="EMBL" id="ARYM01000033">
    <property type="protein sequence ID" value="KCZ96811.1"/>
    <property type="molecule type" value="Genomic_DNA"/>
</dbReference>
<dbReference type="InterPro" id="IPR036388">
    <property type="entry name" value="WH-like_DNA-bd_sf"/>
</dbReference>
<dbReference type="Gene3D" id="3.40.50.2300">
    <property type="match status" value="1"/>
</dbReference>
<dbReference type="CDD" id="cd06170">
    <property type="entry name" value="LuxR_C_like"/>
    <property type="match status" value="1"/>
</dbReference>
<dbReference type="eggNOG" id="COG2197">
    <property type="taxonomic scope" value="Bacteria"/>
</dbReference>
<dbReference type="InterPro" id="IPR051015">
    <property type="entry name" value="EvgA-like"/>
</dbReference>
<comment type="caution">
    <text evidence="6">The sequence shown here is derived from an EMBL/GenBank/DDBJ whole genome shotgun (WGS) entry which is preliminary data.</text>
</comment>
<dbReference type="OrthoDB" id="9814495at2"/>
<dbReference type="PROSITE" id="PS50110">
    <property type="entry name" value="RESPONSE_REGULATORY"/>
    <property type="match status" value="1"/>
</dbReference>
<dbReference type="InterPro" id="IPR000792">
    <property type="entry name" value="Tscrpt_reg_LuxR_C"/>
</dbReference>
<dbReference type="Pfam" id="PF00196">
    <property type="entry name" value="GerE"/>
    <property type="match status" value="1"/>
</dbReference>
<gene>
    <name evidence="6" type="ORF">HPO_18208</name>
</gene>
<dbReference type="SUPFAM" id="SSF52172">
    <property type="entry name" value="CheY-like"/>
    <property type="match status" value="1"/>
</dbReference>
<feature type="domain" description="HTH luxR-type" evidence="4">
    <location>
        <begin position="137"/>
        <end position="202"/>
    </location>
</feature>
<dbReference type="PATRIC" id="fig|1280954.3.peg.3666"/>
<name>A0A062VED4_9PROT</name>
<dbReference type="RefSeq" id="WP_035602169.1">
    <property type="nucleotide sequence ID" value="NZ_ARYM01000033.1"/>
</dbReference>
<dbReference type="GO" id="GO:0006355">
    <property type="term" value="P:regulation of DNA-templated transcription"/>
    <property type="evidence" value="ECO:0007669"/>
    <property type="project" value="InterPro"/>
</dbReference>
<dbReference type="STRING" id="1280954.HPO_18208"/>
<evidence type="ECO:0000313" key="6">
    <source>
        <dbReference type="EMBL" id="KCZ96811.1"/>
    </source>
</evidence>
<dbReference type="PANTHER" id="PTHR45566">
    <property type="entry name" value="HTH-TYPE TRANSCRIPTIONAL REGULATOR YHJB-RELATED"/>
    <property type="match status" value="1"/>
</dbReference>
<keyword evidence="7" id="KW-1185">Reference proteome</keyword>
<dbReference type="SMART" id="SM00421">
    <property type="entry name" value="HTH_LUXR"/>
    <property type="match status" value="1"/>
</dbReference>
<keyword evidence="1 3" id="KW-0597">Phosphoprotein</keyword>
<dbReference type="SMART" id="SM00448">
    <property type="entry name" value="REC"/>
    <property type="match status" value="1"/>
</dbReference>
<dbReference type="SUPFAM" id="SSF46894">
    <property type="entry name" value="C-terminal effector domain of the bipartite response regulators"/>
    <property type="match status" value="1"/>
</dbReference>
<dbReference type="AlphaFoldDB" id="A0A062VED4"/>
<feature type="domain" description="Response regulatory" evidence="5">
    <location>
        <begin position="2"/>
        <end position="119"/>
    </location>
</feature>
<dbReference type="PANTHER" id="PTHR45566:SF2">
    <property type="entry name" value="NARL SUBFAMILY"/>
    <property type="match status" value="1"/>
</dbReference>
<evidence type="ECO:0000313" key="7">
    <source>
        <dbReference type="Proteomes" id="UP000027100"/>
    </source>
</evidence>
<dbReference type="PRINTS" id="PR00038">
    <property type="entry name" value="HTHLUXR"/>
</dbReference>
<dbReference type="Gene3D" id="1.10.10.10">
    <property type="entry name" value="Winged helix-like DNA-binding domain superfamily/Winged helix DNA-binding domain"/>
    <property type="match status" value="1"/>
</dbReference>
<sequence>MNILVADDHNLFADALSCLLEAHPEISVIHKSSDYASTIRMLSATEDVDLLLLDLRMPGMEIPNGISRIKEWFPALCVIALSGSASRQEIESCIASGARGFISKTVLGHEIVRAVKAIYNSPSSSIEDITFGIKEHSDRTKLRLTEREHNVLSLLHRGMTNKEMAKEIGISPETVKIYVKSIGDKLSARNRTDLIVRALETGLIQNLDS</sequence>
<dbReference type="Proteomes" id="UP000027100">
    <property type="component" value="Unassembled WGS sequence"/>
</dbReference>
<evidence type="ECO:0000256" key="3">
    <source>
        <dbReference type="PROSITE-ProRule" id="PRU00169"/>
    </source>
</evidence>
<evidence type="ECO:0000256" key="2">
    <source>
        <dbReference type="ARBA" id="ARBA00023125"/>
    </source>
</evidence>
<evidence type="ECO:0000259" key="5">
    <source>
        <dbReference type="PROSITE" id="PS50110"/>
    </source>
</evidence>
<dbReference type="Pfam" id="PF00072">
    <property type="entry name" value="Response_reg"/>
    <property type="match status" value="1"/>
</dbReference>
<dbReference type="InterPro" id="IPR011006">
    <property type="entry name" value="CheY-like_superfamily"/>
</dbReference>
<dbReference type="InterPro" id="IPR058245">
    <property type="entry name" value="NreC/VraR/RcsB-like_REC"/>
</dbReference>
<dbReference type="PROSITE" id="PS50043">
    <property type="entry name" value="HTH_LUXR_2"/>
    <property type="match status" value="1"/>
</dbReference>
<dbReference type="InterPro" id="IPR016032">
    <property type="entry name" value="Sig_transdc_resp-reg_C-effctor"/>
</dbReference>
<dbReference type="GO" id="GO:0003677">
    <property type="term" value="F:DNA binding"/>
    <property type="evidence" value="ECO:0007669"/>
    <property type="project" value="UniProtKB-KW"/>
</dbReference>
<dbReference type="GO" id="GO:0000160">
    <property type="term" value="P:phosphorelay signal transduction system"/>
    <property type="evidence" value="ECO:0007669"/>
    <property type="project" value="InterPro"/>
</dbReference>
<dbReference type="CDD" id="cd17535">
    <property type="entry name" value="REC_NarL-like"/>
    <property type="match status" value="1"/>
</dbReference>
<evidence type="ECO:0000259" key="4">
    <source>
        <dbReference type="PROSITE" id="PS50043"/>
    </source>
</evidence>
<keyword evidence="2" id="KW-0238">DNA-binding</keyword>
<dbReference type="InterPro" id="IPR001789">
    <property type="entry name" value="Sig_transdc_resp-reg_receiver"/>
</dbReference>
<protein>
    <submittedName>
        <fullName evidence="6">LuxR family transcriptional regulator</fullName>
    </submittedName>
</protein>
<accession>A0A062VED4</accession>
<proteinExistence type="predicted"/>
<organism evidence="6 7">
    <name type="scientific">Hyphomonas polymorpha PS728</name>
    <dbReference type="NCBI Taxonomy" id="1280954"/>
    <lineage>
        <taxon>Bacteria</taxon>
        <taxon>Pseudomonadati</taxon>
        <taxon>Pseudomonadota</taxon>
        <taxon>Alphaproteobacteria</taxon>
        <taxon>Hyphomonadales</taxon>
        <taxon>Hyphomonadaceae</taxon>
        <taxon>Hyphomonas</taxon>
    </lineage>
</organism>
<evidence type="ECO:0000256" key="1">
    <source>
        <dbReference type="ARBA" id="ARBA00022553"/>
    </source>
</evidence>
<feature type="modified residue" description="4-aspartylphosphate" evidence="3">
    <location>
        <position position="54"/>
    </location>
</feature>
<reference evidence="6 7" key="1">
    <citation type="journal article" date="2014" name="Antonie Van Leeuwenhoek">
        <title>Hyphomonas beringensis sp. nov. and Hyphomonas chukchiensis sp. nov., isolated from surface seawater of the Bering Sea and Chukchi Sea.</title>
        <authorList>
            <person name="Li C."/>
            <person name="Lai Q."/>
            <person name="Li G."/>
            <person name="Dong C."/>
            <person name="Wang J."/>
            <person name="Liao Y."/>
            <person name="Shao Z."/>
        </authorList>
    </citation>
    <scope>NUCLEOTIDE SEQUENCE [LARGE SCALE GENOMIC DNA]</scope>
    <source>
        <strain evidence="6 7">PS728</strain>
    </source>
</reference>